<dbReference type="EMBL" id="FNPI01000002">
    <property type="protein sequence ID" value="SDY60794.1"/>
    <property type="molecule type" value="Genomic_DNA"/>
</dbReference>
<keyword evidence="5 8" id="KW-0472">Membrane</keyword>
<dbReference type="InterPro" id="IPR007816">
    <property type="entry name" value="ResB-like_domain"/>
</dbReference>
<feature type="transmembrane region" description="Helical" evidence="8">
    <location>
        <begin position="65"/>
        <end position="83"/>
    </location>
</feature>
<dbReference type="AlphaFoldDB" id="A0A1H3LA11"/>
<reference evidence="11" key="1">
    <citation type="submission" date="2016-10" db="EMBL/GenBank/DDBJ databases">
        <authorList>
            <person name="Varghese N."/>
            <person name="Submissions S."/>
        </authorList>
    </citation>
    <scope>NUCLEOTIDE SEQUENCE [LARGE SCALE GENOMIC DNA]</scope>
    <source>
        <strain evidence="11">SP</strain>
    </source>
</reference>
<evidence type="ECO:0000256" key="7">
    <source>
        <dbReference type="SAM" id="MobiDB-lite"/>
    </source>
</evidence>
<comment type="subcellular location">
    <subcellularLocation>
        <location evidence="1">Membrane</location>
        <topology evidence="1">Multi-pass membrane protein</topology>
    </subcellularLocation>
</comment>
<evidence type="ECO:0000256" key="2">
    <source>
        <dbReference type="ARBA" id="ARBA00022692"/>
    </source>
</evidence>
<dbReference type="GO" id="GO:0016020">
    <property type="term" value="C:membrane"/>
    <property type="evidence" value="ECO:0007669"/>
    <property type="project" value="UniProtKB-SubCell"/>
</dbReference>
<organism evidence="10 11">
    <name type="scientific">Evansella caseinilytica</name>
    <dbReference type="NCBI Taxonomy" id="1503961"/>
    <lineage>
        <taxon>Bacteria</taxon>
        <taxon>Bacillati</taxon>
        <taxon>Bacillota</taxon>
        <taxon>Bacilli</taxon>
        <taxon>Bacillales</taxon>
        <taxon>Bacillaceae</taxon>
        <taxon>Evansella</taxon>
    </lineage>
</organism>
<dbReference type="InterPro" id="IPR023494">
    <property type="entry name" value="Cyt_c_bgen_Ccs1/CcsB/ResB"/>
</dbReference>
<feature type="coiled-coil region" evidence="6">
    <location>
        <begin position="167"/>
        <end position="194"/>
    </location>
</feature>
<protein>
    <submittedName>
        <fullName evidence="10">Cytochrome c biogenesis protein</fullName>
    </submittedName>
</protein>
<accession>A0A1H3LA11</accession>
<keyword evidence="11" id="KW-1185">Reference proteome</keyword>
<feature type="region of interest" description="Disordered" evidence="7">
    <location>
        <begin position="533"/>
        <end position="567"/>
    </location>
</feature>
<evidence type="ECO:0000259" key="9">
    <source>
        <dbReference type="Pfam" id="PF05140"/>
    </source>
</evidence>
<sequence length="567" mass="65223">MEKVKCDCGHVNPYGTYLCESCGKPLIEDKGTVADMRYEGVARRSQTYSKTIIDKIWNFFSSVKVGIWIIILLLLASALGSLLPQEMYLPRGEQAITYYEEYYGFFGKLFYQLGFHNLYTSWWYLLLIAALGISLVICSLDRVVPLYRALKTQRVTRHEGFLKRQRLIAKTDKLEDAQQEIAKAEKILLAKKYQIRKENGNLLAEKGRFSRWGPYINHVGLIIFLIGAMLRFFPEMYIDDNIWVRDGEVAVIKGTDGEFFLRNNGFTVELYDEDEELYREAMERTGSPAVKSYETAATLLKRSNTGTIGVDTELEEVKDHVIRVNDPLTFEGYSLYQVDYKLNELAEFTFVLEAADEHADQSELADIRFTVDLYDPQTVYEFDNGFRIDILEYFPNFIINDDREPSTMNRIPDNPRLIFAVFTPEMDPEKDTGELSLVGIQVNEPLNGENDYIIRMVDVKMKNVTALTVRKDRTIPILIVGGLIFMVGLVQGSYWHHRRIWLQDRNGEIWVAAHANKNWYGLKKDLQAVAAGSKIPVPTDQKESEEAEQTRKVKEEGVTEDDGRTEQ</sequence>
<evidence type="ECO:0000256" key="3">
    <source>
        <dbReference type="ARBA" id="ARBA00022748"/>
    </source>
</evidence>
<keyword evidence="2 8" id="KW-0812">Transmembrane</keyword>
<gene>
    <name evidence="10" type="ORF">SAMN05421736_102399</name>
</gene>
<feature type="domain" description="ResB-like" evidence="9">
    <location>
        <begin position="63"/>
        <end position="526"/>
    </location>
</feature>
<dbReference type="PANTHER" id="PTHR31566">
    <property type="entry name" value="CYTOCHROME C BIOGENESIS PROTEIN CCS1, CHLOROPLASTIC"/>
    <property type="match status" value="1"/>
</dbReference>
<feature type="transmembrane region" description="Helical" evidence="8">
    <location>
        <begin position="122"/>
        <end position="144"/>
    </location>
</feature>
<dbReference type="PANTHER" id="PTHR31566:SF0">
    <property type="entry name" value="CYTOCHROME C BIOGENESIS PROTEIN CCS1, CHLOROPLASTIC"/>
    <property type="match status" value="1"/>
</dbReference>
<feature type="transmembrane region" description="Helical" evidence="8">
    <location>
        <begin position="475"/>
        <end position="495"/>
    </location>
</feature>
<dbReference type="OrthoDB" id="9770923at2"/>
<feature type="compositionally biased region" description="Basic and acidic residues" evidence="7">
    <location>
        <begin position="540"/>
        <end position="567"/>
    </location>
</feature>
<evidence type="ECO:0000256" key="8">
    <source>
        <dbReference type="SAM" id="Phobius"/>
    </source>
</evidence>
<dbReference type="Pfam" id="PF05140">
    <property type="entry name" value="ResB"/>
    <property type="match status" value="1"/>
</dbReference>
<feature type="transmembrane region" description="Helical" evidence="8">
    <location>
        <begin position="215"/>
        <end position="233"/>
    </location>
</feature>
<evidence type="ECO:0000313" key="10">
    <source>
        <dbReference type="EMBL" id="SDY60794.1"/>
    </source>
</evidence>
<keyword evidence="3" id="KW-0201">Cytochrome c-type biogenesis</keyword>
<keyword evidence="4 8" id="KW-1133">Transmembrane helix</keyword>
<evidence type="ECO:0000313" key="11">
    <source>
        <dbReference type="Proteomes" id="UP000198935"/>
    </source>
</evidence>
<name>A0A1H3LA11_9BACI</name>
<keyword evidence="6" id="KW-0175">Coiled coil</keyword>
<evidence type="ECO:0000256" key="4">
    <source>
        <dbReference type="ARBA" id="ARBA00022989"/>
    </source>
</evidence>
<dbReference type="GO" id="GO:0017004">
    <property type="term" value="P:cytochrome complex assembly"/>
    <property type="evidence" value="ECO:0007669"/>
    <property type="project" value="UniProtKB-KW"/>
</dbReference>
<evidence type="ECO:0000256" key="6">
    <source>
        <dbReference type="SAM" id="Coils"/>
    </source>
</evidence>
<evidence type="ECO:0000256" key="5">
    <source>
        <dbReference type="ARBA" id="ARBA00023136"/>
    </source>
</evidence>
<dbReference type="Proteomes" id="UP000198935">
    <property type="component" value="Unassembled WGS sequence"/>
</dbReference>
<evidence type="ECO:0000256" key="1">
    <source>
        <dbReference type="ARBA" id="ARBA00004141"/>
    </source>
</evidence>
<dbReference type="STRING" id="1503961.SAMN05421736_102399"/>
<proteinExistence type="predicted"/>